<dbReference type="InterPro" id="IPR012850">
    <property type="entry name" value="A-amylase_bs_C"/>
</dbReference>
<name>A0ABP0TYR9_9BRYO</name>
<evidence type="ECO:0000259" key="15">
    <source>
        <dbReference type="SMART" id="SM00810"/>
    </source>
</evidence>
<proteinExistence type="inferred from homology"/>
<dbReference type="PANTHER" id="PTHR43447">
    <property type="entry name" value="ALPHA-AMYLASE"/>
    <property type="match status" value="1"/>
</dbReference>
<comment type="catalytic activity">
    <reaction evidence="1 10 12">
        <text>Endohydrolysis of (1-&gt;4)-alpha-D-glucosidic linkages in polysaccharides containing three or more (1-&gt;4)-alpha-linked D-glucose units.</text>
        <dbReference type="EC" id="3.2.1.1"/>
    </reaction>
</comment>
<dbReference type="InterPro" id="IPR013780">
    <property type="entry name" value="Glyco_hydro_b"/>
</dbReference>
<evidence type="ECO:0000256" key="3">
    <source>
        <dbReference type="ARBA" id="ARBA00008061"/>
    </source>
</evidence>
<dbReference type="EC" id="3.2.1.1" evidence="4 10"/>
<comment type="similarity">
    <text evidence="3 10 11">Belongs to the glycosyl hydrolase 13 family.</text>
</comment>
<sequence>MDDIQETQLDGAQKTRPENPSHYKLESVGDQSFLPEDEELQMVEQRDTRQLENEILNGNDDILRNGREIFFQGFNWESHKQQSWWNRLKDKVSELSAWGFTSMWLPPAFDSLAPQGYLPRDLYSLNTAYGSEGELRNLLQAMHRRNLRAIADVVINHRIGSCQGIGGLYNRYDGMPMPWDEHAVTCDTGGLGNPSTGAIFEGVPNIDHTQEFVRNDLKNWMNWLRNNLGFSDFRFDFAKGYSARFVMEYIQASWPKLSIGEYWDDCSYVGPDYALDYNQDAHRQRTVNWIDGCGGLSCAFDFTTKAILQEAVRKREWWRLRDAQGRPPGVLGMWPSRAVTFVDNHDTGSTQAQWPFPSDHVVQGYAYILTHPGQPCVFYDHVYEWGEGLRDAILNMISIRKWQGVHSRSKVEILEANSSVYAAMIDNKVCMKLGEGDWCPCWDDWQLATSGQSYAIWQKPKQLLTA</sequence>
<dbReference type="Proteomes" id="UP001497512">
    <property type="component" value="Chromosome 17"/>
</dbReference>
<dbReference type="InterPro" id="IPR006046">
    <property type="entry name" value="Alpha_amylase"/>
</dbReference>
<dbReference type="CDD" id="cd11314">
    <property type="entry name" value="AmyAc_arch_bac_plant_AmyA"/>
    <property type="match status" value="1"/>
</dbReference>
<keyword evidence="8 12" id="KW-0326">Glycosidase</keyword>
<dbReference type="Pfam" id="PF00128">
    <property type="entry name" value="Alpha-amylase"/>
    <property type="match status" value="1"/>
</dbReference>
<evidence type="ECO:0000256" key="7">
    <source>
        <dbReference type="ARBA" id="ARBA00023277"/>
    </source>
</evidence>
<evidence type="ECO:0000256" key="6">
    <source>
        <dbReference type="ARBA" id="ARBA00022801"/>
    </source>
</evidence>
<evidence type="ECO:0000256" key="12">
    <source>
        <dbReference type="RuleBase" id="RU361134"/>
    </source>
</evidence>
<feature type="domain" description="Glycosyl hydrolase family 13 catalytic" evidence="14">
    <location>
        <begin position="68"/>
        <end position="400"/>
    </location>
</feature>
<keyword evidence="6 12" id="KW-0378">Hydrolase</keyword>
<dbReference type="Gene3D" id="3.20.20.80">
    <property type="entry name" value="Glycosidases"/>
    <property type="match status" value="1"/>
</dbReference>
<keyword evidence="7 12" id="KW-0119">Carbohydrate metabolism</keyword>
<protein>
    <recommendedName>
        <fullName evidence="4 10">Alpha-amylase</fullName>
        <ecNumber evidence="4 10">3.2.1.1</ecNumber>
    </recommendedName>
    <alternativeName>
        <fullName evidence="9 10">1,4-alpha-D-glucan glucanohydrolase</fullName>
    </alternativeName>
</protein>
<evidence type="ECO:0000256" key="13">
    <source>
        <dbReference type="SAM" id="MobiDB-lite"/>
    </source>
</evidence>
<gene>
    <name evidence="16" type="ORF">CSSPTR1EN2_LOCUS9339</name>
</gene>
<dbReference type="InterPro" id="IPR017853">
    <property type="entry name" value="GH"/>
</dbReference>
<reference evidence="16" key="1">
    <citation type="submission" date="2024-02" db="EMBL/GenBank/DDBJ databases">
        <authorList>
            <consortium name="ELIXIR-Norway"/>
            <consortium name="Elixir Norway"/>
        </authorList>
    </citation>
    <scope>NUCLEOTIDE SEQUENCE</scope>
</reference>
<evidence type="ECO:0000256" key="2">
    <source>
        <dbReference type="ARBA" id="ARBA00001913"/>
    </source>
</evidence>
<feature type="domain" description="Alpha-amylase C-terminal beta-sheet" evidence="15">
    <location>
        <begin position="401"/>
        <end position="459"/>
    </location>
</feature>
<evidence type="ECO:0000259" key="14">
    <source>
        <dbReference type="SMART" id="SM00642"/>
    </source>
</evidence>
<dbReference type="SUPFAM" id="SSF51011">
    <property type="entry name" value="Glycosyl hydrolase domain"/>
    <property type="match status" value="1"/>
</dbReference>
<evidence type="ECO:0000256" key="1">
    <source>
        <dbReference type="ARBA" id="ARBA00000548"/>
    </source>
</evidence>
<dbReference type="SMART" id="SM00810">
    <property type="entry name" value="Alpha-amyl_C2"/>
    <property type="match status" value="1"/>
</dbReference>
<evidence type="ECO:0000256" key="4">
    <source>
        <dbReference type="ARBA" id="ARBA00012595"/>
    </source>
</evidence>
<dbReference type="InterPro" id="IPR006047">
    <property type="entry name" value="GH13_cat_dom"/>
</dbReference>
<dbReference type="PRINTS" id="PR00110">
    <property type="entry name" value="ALPHAAMYLASE"/>
</dbReference>
<evidence type="ECO:0000256" key="11">
    <source>
        <dbReference type="RuleBase" id="RU003615"/>
    </source>
</evidence>
<keyword evidence="17" id="KW-1185">Reference proteome</keyword>
<evidence type="ECO:0000256" key="10">
    <source>
        <dbReference type="PIRNR" id="PIRNR001028"/>
    </source>
</evidence>
<evidence type="ECO:0000256" key="5">
    <source>
        <dbReference type="ARBA" id="ARBA00022723"/>
    </source>
</evidence>
<feature type="region of interest" description="Disordered" evidence="13">
    <location>
        <begin position="1"/>
        <end position="30"/>
    </location>
</feature>
<dbReference type="Pfam" id="PF07821">
    <property type="entry name" value="Alpha-amyl_C2"/>
    <property type="match status" value="1"/>
</dbReference>
<dbReference type="SMART" id="SM00642">
    <property type="entry name" value="Aamy"/>
    <property type="match status" value="1"/>
</dbReference>
<feature type="compositionally biased region" description="Polar residues" evidence="13">
    <location>
        <begin position="1"/>
        <end position="10"/>
    </location>
</feature>
<keyword evidence="5" id="KW-0479">Metal-binding</keyword>
<dbReference type="PIRSF" id="PIRSF001028">
    <property type="entry name" value="Alph-amls_plant"/>
    <property type="match status" value="1"/>
</dbReference>
<evidence type="ECO:0000256" key="8">
    <source>
        <dbReference type="ARBA" id="ARBA00023295"/>
    </source>
</evidence>
<dbReference type="Gene3D" id="2.60.40.1180">
    <property type="entry name" value="Golgi alpha-mannosidase II"/>
    <property type="match status" value="1"/>
</dbReference>
<organism evidence="16 17">
    <name type="scientific">Sphagnum troendelagicum</name>
    <dbReference type="NCBI Taxonomy" id="128251"/>
    <lineage>
        <taxon>Eukaryota</taxon>
        <taxon>Viridiplantae</taxon>
        <taxon>Streptophyta</taxon>
        <taxon>Embryophyta</taxon>
        <taxon>Bryophyta</taxon>
        <taxon>Sphagnophytina</taxon>
        <taxon>Sphagnopsida</taxon>
        <taxon>Sphagnales</taxon>
        <taxon>Sphagnaceae</taxon>
        <taxon>Sphagnum</taxon>
    </lineage>
</organism>
<dbReference type="InterPro" id="IPR013775">
    <property type="entry name" value="A-amylase_pln"/>
</dbReference>
<feature type="compositionally biased region" description="Basic and acidic residues" evidence="13">
    <location>
        <begin position="13"/>
        <end position="27"/>
    </location>
</feature>
<dbReference type="EMBL" id="OZ019909">
    <property type="protein sequence ID" value="CAK9208749.1"/>
    <property type="molecule type" value="Genomic_DNA"/>
</dbReference>
<evidence type="ECO:0000256" key="9">
    <source>
        <dbReference type="ARBA" id="ARBA00030238"/>
    </source>
</evidence>
<dbReference type="SUPFAM" id="SSF51445">
    <property type="entry name" value="(Trans)glycosidases"/>
    <property type="match status" value="1"/>
</dbReference>
<accession>A0ABP0TYR9</accession>
<evidence type="ECO:0000313" key="17">
    <source>
        <dbReference type="Proteomes" id="UP001497512"/>
    </source>
</evidence>
<comment type="cofactor">
    <cofactor evidence="2 10">
        <name>Ca(2+)</name>
        <dbReference type="ChEBI" id="CHEBI:29108"/>
    </cofactor>
</comment>
<evidence type="ECO:0000313" key="16">
    <source>
        <dbReference type="EMBL" id="CAK9208749.1"/>
    </source>
</evidence>